<gene>
    <name evidence="1" type="ORF">H1164_17080</name>
</gene>
<evidence type="ECO:0000313" key="2">
    <source>
        <dbReference type="Proteomes" id="UP000530514"/>
    </source>
</evidence>
<protein>
    <submittedName>
        <fullName evidence="1">Uncharacterized protein</fullName>
    </submittedName>
</protein>
<dbReference type="EMBL" id="JACEIP010000045">
    <property type="protein sequence ID" value="MBA4544545.1"/>
    <property type="molecule type" value="Genomic_DNA"/>
</dbReference>
<proteinExistence type="predicted"/>
<dbReference type="AlphaFoldDB" id="A0A7W2AJL5"/>
<dbReference type="OrthoDB" id="2882832at2"/>
<comment type="caution">
    <text evidence="1">The sequence shown here is derived from an EMBL/GenBank/DDBJ whole genome shotgun (WGS) entry which is preliminary data.</text>
</comment>
<accession>A0A7W2AJL5</accession>
<organism evidence="1 2">
    <name type="scientific">Thermoactinomyces daqus</name>
    <dbReference type="NCBI Taxonomy" id="1329516"/>
    <lineage>
        <taxon>Bacteria</taxon>
        <taxon>Bacillati</taxon>
        <taxon>Bacillota</taxon>
        <taxon>Bacilli</taxon>
        <taxon>Bacillales</taxon>
        <taxon>Thermoactinomycetaceae</taxon>
        <taxon>Thermoactinomyces</taxon>
    </lineage>
</organism>
<keyword evidence="2" id="KW-1185">Reference proteome</keyword>
<dbReference type="Proteomes" id="UP000530514">
    <property type="component" value="Unassembled WGS sequence"/>
</dbReference>
<name>A0A7W2AJL5_9BACL</name>
<dbReference type="RefSeq" id="WP_160173907.1">
    <property type="nucleotide sequence ID" value="NZ_JACEIP010000045.1"/>
</dbReference>
<evidence type="ECO:0000313" key="1">
    <source>
        <dbReference type="EMBL" id="MBA4544545.1"/>
    </source>
</evidence>
<sequence>MKNAKILCHMCFGAGKRWNLNDEGKPVQLCCEYCEGKGTVTDEEYERYFIEFDCE</sequence>
<dbReference type="Gene3D" id="6.20.20.10">
    <property type="match status" value="1"/>
</dbReference>
<reference evidence="1 2" key="1">
    <citation type="submission" date="2020-07" db="EMBL/GenBank/DDBJ databases">
        <authorList>
            <person name="Feng H."/>
        </authorList>
    </citation>
    <scope>NUCLEOTIDE SEQUENCE [LARGE SCALE GENOMIC DNA]</scope>
    <source>
        <strain evidence="2">s-11</strain>
    </source>
</reference>